<gene>
    <name evidence="1" type="ORF">MJO28_013530</name>
</gene>
<sequence length="658" mass="73978">MLNSTCLSRLATVTQRPSTHHTTKWQGNPRVSLLLPVPSHRGEFVTEMRIPSQLPRLVFPLVSCLVSTSCHRSNVMRRGLRSHMDIPNVNWASDGIAISQDAGVFNHLSSNLEEDAPKSGDRTSPQLLNLFPLVSNPDMLAEDAAANSSEEGYRTAKRTRPAMTSPGETLDPGKRRRLTKSSVGSDLHPNNVLYDMRQQQSASSSSIPPPMSGTRSQMDDSALTLHQNHDRWADQQGTLAVPLAVHLTPSTEANIIGKLQLHQLHGPGKDLAPSRFTHSADSPMRPFLKTTSETRILTDSPSREGWSTLAVNEYIKHYYSCQILDWNPPATINLRAALEAHAMAETLLNETPMSFAGLAIRQWHTSHMICIPFVYQLTTKPLTPNNWTKIIQAWKSAWEWHDSGSTEPEHEMLNKFIWVCDVITQSTIPRLFENQAVTRTHSGANNPRFHLRNYASRIIKSVSDGRIPLRKSNHEYTELFGKYLNGIYKKPPHLRGRLNPDDHTLMMGKLQGSLLDRLKSKAESIKRDISDVIAAPQGYQNEHSWRNSELCDFITKRLVDGIEDQGRFQSAVNKFPDPIKNKVIQFAGTAQGSSPSQTPSPSESIDYLRWLQAFDQFINKDQISHYPQKLPVTIKDYFERAFSGPQATLPKTYLPGKL</sequence>
<protein>
    <submittedName>
        <fullName evidence="1">Uncharacterized protein</fullName>
    </submittedName>
</protein>
<organism evidence="1 2">
    <name type="scientific">Puccinia striiformis f. sp. tritici</name>
    <dbReference type="NCBI Taxonomy" id="168172"/>
    <lineage>
        <taxon>Eukaryota</taxon>
        <taxon>Fungi</taxon>
        <taxon>Dikarya</taxon>
        <taxon>Basidiomycota</taxon>
        <taxon>Pucciniomycotina</taxon>
        <taxon>Pucciniomycetes</taxon>
        <taxon>Pucciniales</taxon>
        <taxon>Pucciniaceae</taxon>
        <taxon>Puccinia</taxon>
    </lineage>
</organism>
<reference evidence="1 2" key="3">
    <citation type="journal article" date="2022" name="Microbiol. Spectr.">
        <title>Folding features and dynamics of 3D genome architecture in plant fungal pathogens.</title>
        <authorList>
            <person name="Xia C."/>
        </authorList>
    </citation>
    <scope>NUCLEOTIDE SEQUENCE [LARGE SCALE GENOMIC DNA]</scope>
    <source>
        <strain evidence="1 2">93-210</strain>
    </source>
</reference>
<evidence type="ECO:0000313" key="1">
    <source>
        <dbReference type="EMBL" id="KAI7939878.1"/>
    </source>
</evidence>
<reference evidence="2" key="1">
    <citation type="journal article" date="2018" name="BMC Genomics">
        <title>Genomic insights into host adaptation between the wheat stripe rust pathogen (Puccinia striiformis f. sp. tritici) and the barley stripe rust pathogen (Puccinia striiformis f. sp. hordei).</title>
        <authorList>
            <person name="Xia C."/>
            <person name="Wang M."/>
            <person name="Yin C."/>
            <person name="Cornejo O.E."/>
            <person name="Hulbert S.H."/>
            <person name="Chen X."/>
        </authorList>
    </citation>
    <scope>NUCLEOTIDE SEQUENCE [LARGE SCALE GENOMIC DNA]</scope>
    <source>
        <strain evidence="2">93-210</strain>
    </source>
</reference>
<keyword evidence="2" id="KW-1185">Reference proteome</keyword>
<comment type="caution">
    <text evidence="1">The sequence shown here is derived from an EMBL/GenBank/DDBJ whole genome shotgun (WGS) entry which is preliminary data.</text>
</comment>
<reference evidence="2" key="2">
    <citation type="journal article" date="2018" name="Mol. Plant Microbe Interact.">
        <title>Genome sequence resources for the wheat stripe rust pathogen (Puccinia striiformis f. sp. tritici) and the barley stripe rust pathogen (Puccinia striiformis f. sp. hordei).</title>
        <authorList>
            <person name="Xia C."/>
            <person name="Wang M."/>
            <person name="Yin C."/>
            <person name="Cornejo O.E."/>
            <person name="Hulbert S.H."/>
            <person name="Chen X."/>
        </authorList>
    </citation>
    <scope>NUCLEOTIDE SEQUENCE [LARGE SCALE GENOMIC DNA]</scope>
    <source>
        <strain evidence="2">93-210</strain>
    </source>
</reference>
<proteinExistence type="predicted"/>
<dbReference type="Proteomes" id="UP001060170">
    <property type="component" value="Chromosome 14"/>
</dbReference>
<dbReference type="EMBL" id="CM045878">
    <property type="protein sequence ID" value="KAI7939878.1"/>
    <property type="molecule type" value="Genomic_DNA"/>
</dbReference>
<evidence type="ECO:0000313" key="2">
    <source>
        <dbReference type="Proteomes" id="UP001060170"/>
    </source>
</evidence>
<name>A0ACC0DWP8_9BASI</name>
<accession>A0ACC0DWP8</accession>